<feature type="compositionally biased region" description="Basic and acidic residues" evidence="1">
    <location>
        <begin position="572"/>
        <end position="592"/>
    </location>
</feature>
<dbReference type="Proteomes" id="UP000674318">
    <property type="component" value="Unassembled WGS sequence"/>
</dbReference>
<feature type="compositionally biased region" description="Polar residues" evidence="1">
    <location>
        <begin position="1394"/>
        <end position="1413"/>
    </location>
</feature>
<evidence type="ECO:0000313" key="3">
    <source>
        <dbReference type="Proteomes" id="UP000674318"/>
    </source>
</evidence>
<keyword evidence="3" id="KW-1185">Reference proteome</keyword>
<feature type="compositionally biased region" description="Low complexity" evidence="1">
    <location>
        <begin position="1376"/>
        <end position="1387"/>
    </location>
</feature>
<dbReference type="PANTHER" id="PTHR35614:SF7">
    <property type="match status" value="1"/>
</dbReference>
<dbReference type="PANTHER" id="PTHR35614">
    <property type="match status" value="1"/>
</dbReference>
<feature type="region of interest" description="Disordered" evidence="1">
    <location>
        <begin position="1926"/>
        <end position="1979"/>
    </location>
</feature>
<feature type="compositionally biased region" description="Polar residues" evidence="1">
    <location>
        <begin position="1753"/>
        <end position="1762"/>
    </location>
</feature>
<feature type="compositionally biased region" description="Low complexity" evidence="1">
    <location>
        <begin position="1957"/>
        <end position="1967"/>
    </location>
</feature>
<feature type="compositionally biased region" description="Polar residues" evidence="1">
    <location>
        <begin position="2117"/>
        <end position="2153"/>
    </location>
</feature>
<feature type="region of interest" description="Disordered" evidence="1">
    <location>
        <begin position="2404"/>
        <end position="2434"/>
    </location>
</feature>
<name>A0A836HU45_9TRYP</name>
<feature type="compositionally biased region" description="Polar residues" evidence="1">
    <location>
        <begin position="1928"/>
        <end position="1945"/>
    </location>
</feature>
<proteinExistence type="predicted"/>
<feature type="region of interest" description="Disordered" evidence="1">
    <location>
        <begin position="1610"/>
        <end position="1630"/>
    </location>
</feature>
<feature type="region of interest" description="Disordered" evidence="1">
    <location>
        <begin position="556"/>
        <end position="592"/>
    </location>
</feature>
<feature type="compositionally biased region" description="Basic and acidic residues" evidence="1">
    <location>
        <begin position="1155"/>
        <end position="1166"/>
    </location>
</feature>
<feature type="region of interest" description="Disordered" evidence="1">
    <location>
        <begin position="1155"/>
        <end position="1193"/>
    </location>
</feature>
<organism evidence="2 3">
    <name type="scientific">Porcisia hertigi</name>
    <dbReference type="NCBI Taxonomy" id="2761500"/>
    <lineage>
        <taxon>Eukaryota</taxon>
        <taxon>Discoba</taxon>
        <taxon>Euglenozoa</taxon>
        <taxon>Kinetoplastea</taxon>
        <taxon>Metakinetoplastina</taxon>
        <taxon>Trypanosomatida</taxon>
        <taxon>Trypanosomatidae</taxon>
        <taxon>Leishmaniinae</taxon>
        <taxon>Porcisia</taxon>
    </lineage>
</organism>
<feature type="region of interest" description="Disordered" evidence="1">
    <location>
        <begin position="1860"/>
        <end position="1910"/>
    </location>
</feature>
<dbReference type="OrthoDB" id="264458at2759"/>
<sequence>MGLVPSRESLYGNPAPASQPHILPFISRAAESYTYKTNRTERVFGTGVASSWIGGLPAPVALRNGLPTAELAHKIVEADQNAVFIEDPAEATAAVAASRGGRKSPVKKIDVDCRGRGSATAALETAAAEALRQGKIPYVYYYEHRVLPLTTEFFPSPDCVLFRQLWHARQQQNPRYHFQLSHTWSPGALTDPTAAYESLAQLAKSNMRDIQAACLATGQPIPREDIAQAQAQLQAAVAALEGGGISAVRDDATPATSQSSGVPFATREEFYNLVIRTTQESRVYHTNRELRDIICGAAKTEDDFHRHTPTGATDFAAAASRRTSEDFHRLRPVPCAIVLVRRCMPAHEYRYTYFVSNNERHHKTGAGAAGGASRRRGPTNGGGSGDTHQQQQQRSLHSTCVCTEDVRTAVRESHAVERVRRSEIDEEELTVPWVQVSLPQAPLGLCELRVVGMYGCWTVEEVLRHTLFTPTVHASANCDDAAAAMETRDSRPQETPMGKVLRRAAPHGVPSTTLLNTIFFEKQVGDKEQCHTYFALCRLFAHGMRQCILSDTSDMTDVKSAEGPSSTPKRIPPAEERKSGKSPGEDDATREHARTGAAWQAFLHLLSGDASAPSLLGDLANCFLIRFSNIPQLQLCRQIRRMLTELQNIFPDPPTLEGFQAAQRQRNMAAMSKKTEASNKEADIGDAAAVDRCTSAGSPVNDCGKCEGVTAPPSPQGASRSLIVGSEGVLTSSAREAAGDDPPESTADGKRSRKASGLPRSLDPEAIAERPPQLCERERLETQGFCCYVSHGLVVFRISRVAVANALNQLSFSPLQDSIEALCVTLTAAAPPPLTYRGELRPPVRLRTHTKPPVSVEECNSAEEVEDDEQLVLDRDEEGSGSVAASAATPSQDALENMYNSAVRYSSSCSTGFSMMPLWPVEPDSASWAGHAMALEVTPDELIGVLPRNSIEQRRGRFLPLRGVLMSEEVPSPLNGGRNRGALYRRCNPDPYSPPSPQQQHHHSSAPCPTHASDLFQMDVYTVSAELDGRHFRELVELVQQQQQQQQQRCPSTTDGSPLDNRSYVMIESVDAYGNIEPDSVLNWSPMATLGSLRWKRALAAAGCGNAEARGQGSGGDAALVSMEMATKPSPTATGSQRVVSVFLHEPERILRTGDRIRFSSYRDDPSNSEEQQPLKTAPGSGTPHSRSRRGSNAAAGDLRYGYWYVDDNLTTEDMILSWMRRVGGRARETRGTDTKWVRYPEPVLQVLLRFAHTCRHQPGGGWLATGQSLLPLHPSDEELVEPDLLQNYPDILRTRRFRQWRFSHDGYVYFHGVTVRIPGTAPPSQSHPPPAAVTAASAYHAPAHTCCEATLCMVDRRTSGAAVGSNALNNVDSSQQQQQQQRAAQQYGDGLHPSTTLPQNSRSANGGAQYGASTLTGRPVSYTTQAMATTIDGNGGGDGTAPKTHYDPSIVRRPTPSYLSVASFQQPQPQLAHQPTEPYTPQHTMHKRQYVNVAPLHHPIQVQRAVQESPEQHHRGGGYGHASPHDSGFGPHPQYAPTSRACGEGASDADAMTCCDYGTALASTGEVVSGVERITPNTVGGRYCSDADYLQSNVTATVAGSGIEQAAPHRRSHHHHHMEVGGSTEGTPCSGEGPFDCTDAASLQPRERAPSAPTMMGPSRAANNFYRDMHHRSEQLHLHPHQQQRYPCETLPQSHSGEPCNGHGVAPWGVDNTHMPYRSAPNASDAVFHGQEPQSPSMAFTGGGQSHEDAMRSTSPSSTLRGVSEHQHSLYYPQQRPPTSVLLPTSAPALPPAPPQPMNPYLYGEGDRVSYTQERRASQHYPRRCSPSTILGPTTPSAPVTNPTPQQLSSYALRAAHTTGNHRHLPPAPLSPDVADSSPLSPDSGDIRRSMTFTDRTPEDVDHSSRRGIIRSIPSELTFSGAFPVQQLDTSPNSPQMCQGTLQIHRQPPPPPPPSQQQQQQSQQRQAPLLRSPQIVHSPGSFRDIITADVIEANSITVRVMQRKPSTARQSSYNVTTGWTSVAGYRAGSGVAGHSSTVAVGDSGIPNAGSPSQMSYGAMGVSPSGGVEGVRDDVNLIHHKTAGGALSYDARSRPGHQPYETPQGRTSAMGQRVVPMQSTASTYSAPQSQHPTSTVGSSISVQRPGQRVSHNPYTKACSPSSTPQTAAAAAAAVVSSVYSQGGAGGGMVDSSGANDFFSDALDNRYGGTSDFNASASPAPAGFVRNGSSITHDTFYSPGAGGTGGQRSTPTRSQRPSGYLSQRAAGDASDFSRIDQLHEGRRGSYMSFYDGGQDVQVSTNFPDYYDNAVSDGTAQGFFFSMGDCEDSGNTERGLYGASPNYNYQVAQGHVMEHAVHPDHAGGRTCSLHVSVPASTCNMDHEKRQPRNEIGGGIDDVFVYGGGTPMSVSPYSQEQRQHTSHNAAPGAPHEYPIQR</sequence>
<feature type="region of interest" description="Disordered" evidence="1">
    <location>
        <begin position="1366"/>
        <end position="1413"/>
    </location>
</feature>
<feature type="compositionally biased region" description="Basic and acidic residues" evidence="1">
    <location>
        <begin position="1897"/>
        <end position="1906"/>
    </location>
</feature>
<feature type="region of interest" description="Disordered" evidence="1">
    <location>
        <begin position="362"/>
        <end position="398"/>
    </location>
</feature>
<feature type="compositionally biased region" description="Polar residues" evidence="1">
    <location>
        <begin position="386"/>
        <end position="398"/>
    </location>
</feature>
<feature type="compositionally biased region" description="Pro residues" evidence="1">
    <location>
        <begin position="1790"/>
        <end position="1799"/>
    </location>
</feature>
<accession>A0A836HU45</accession>
<protein>
    <submittedName>
        <fullName evidence="2">Uncharacterized protein</fullName>
    </submittedName>
</protein>
<feature type="region of interest" description="Disordered" evidence="1">
    <location>
        <begin position="732"/>
        <end position="770"/>
    </location>
</feature>
<feature type="compositionally biased region" description="Polar residues" evidence="1">
    <location>
        <begin position="1827"/>
        <end position="1846"/>
    </location>
</feature>
<dbReference type="GeneID" id="94289943"/>
<dbReference type="RefSeq" id="XP_067755072.1">
    <property type="nucleotide sequence ID" value="XM_067899866.1"/>
</dbReference>
<dbReference type="EMBL" id="JAFJZO010000031">
    <property type="protein sequence ID" value="KAG5497604.1"/>
    <property type="molecule type" value="Genomic_DNA"/>
</dbReference>
<feature type="region of interest" description="Disordered" evidence="1">
    <location>
        <begin position="1505"/>
        <end position="1544"/>
    </location>
</feature>
<reference evidence="2 3" key="1">
    <citation type="submission" date="2021-02" db="EMBL/GenBank/DDBJ databases">
        <title>Porcisia hertigi Genome sequencing and assembly.</title>
        <authorList>
            <person name="Almutairi H."/>
            <person name="Gatherer D."/>
        </authorList>
    </citation>
    <scope>NUCLEOTIDE SEQUENCE [LARGE SCALE GENOMIC DNA]</scope>
    <source>
        <strain evidence="2 3">C119</strain>
    </source>
</reference>
<feature type="region of interest" description="Disordered" evidence="1">
    <location>
        <begin position="2234"/>
        <end position="2272"/>
    </location>
</feature>
<feature type="region of interest" description="Disordered" evidence="1">
    <location>
        <begin position="2087"/>
        <end position="2162"/>
    </location>
</feature>
<gene>
    <name evidence="2" type="ORF">JKF63_03869</name>
</gene>
<feature type="region of interest" description="Disordered" evidence="1">
    <location>
        <begin position="968"/>
        <end position="1009"/>
    </location>
</feature>
<evidence type="ECO:0000256" key="1">
    <source>
        <dbReference type="SAM" id="MobiDB-lite"/>
    </source>
</evidence>
<comment type="caution">
    <text evidence="2">The sequence shown here is derived from an EMBL/GenBank/DDBJ whole genome shotgun (WGS) entry which is preliminary data.</text>
</comment>
<feature type="region of interest" description="Disordered" evidence="1">
    <location>
        <begin position="1727"/>
        <end position="1846"/>
    </location>
</feature>
<feature type="compositionally biased region" description="Polar residues" evidence="1">
    <location>
        <begin position="2246"/>
        <end position="2260"/>
    </location>
</feature>
<feature type="region of interest" description="Disordered" evidence="1">
    <location>
        <begin position="1429"/>
        <end position="1453"/>
    </location>
</feature>
<evidence type="ECO:0000313" key="2">
    <source>
        <dbReference type="EMBL" id="KAG5497604.1"/>
    </source>
</evidence>
<feature type="compositionally biased region" description="Basic and acidic residues" evidence="1">
    <location>
        <begin position="1806"/>
        <end position="1818"/>
    </location>
</feature>
<dbReference type="KEGG" id="phet:94289943"/>